<dbReference type="EMBL" id="DAAMKB010000121">
    <property type="protein sequence ID" value="HAC7046778.1"/>
    <property type="molecule type" value="Genomic_DNA"/>
</dbReference>
<evidence type="ECO:0000313" key="2">
    <source>
        <dbReference type="EMBL" id="HAC7046778.1"/>
    </source>
</evidence>
<sequence length="48" mass="5023">MRLKSIVKSFALAGLLSSTALTPLFAQEAPKGATASTKLANDALYNQL</sequence>
<name>A0A702RE10_SALET</name>
<gene>
    <name evidence="2" type="ORF">G0E04_22505</name>
</gene>
<comment type="caution">
    <text evidence="2">The sequence shown here is derived from an EMBL/GenBank/DDBJ whole genome shotgun (WGS) entry which is preliminary data.</text>
</comment>
<organism evidence="2">
    <name type="scientific">Salmonella enterica subsp. enterica serovar Napoli</name>
    <dbReference type="NCBI Taxonomy" id="1151001"/>
    <lineage>
        <taxon>Bacteria</taxon>
        <taxon>Pseudomonadati</taxon>
        <taxon>Pseudomonadota</taxon>
        <taxon>Gammaproteobacteria</taxon>
        <taxon>Enterobacterales</taxon>
        <taxon>Enterobacteriaceae</taxon>
        <taxon>Salmonella</taxon>
    </lineage>
</organism>
<feature type="chain" id="PRO_5028172948" evidence="1">
    <location>
        <begin position="27"/>
        <end position="48"/>
    </location>
</feature>
<proteinExistence type="predicted"/>
<feature type="non-terminal residue" evidence="2">
    <location>
        <position position="48"/>
    </location>
</feature>
<feature type="signal peptide" evidence="1">
    <location>
        <begin position="1"/>
        <end position="26"/>
    </location>
</feature>
<reference evidence="2" key="1">
    <citation type="journal article" date="2018" name="Genome Biol.">
        <title>SKESA: strategic k-mer extension for scrupulous assemblies.</title>
        <authorList>
            <person name="Souvorov A."/>
            <person name="Agarwala R."/>
            <person name="Lipman D.J."/>
        </authorList>
    </citation>
    <scope>NUCLEOTIDE SEQUENCE</scope>
    <source>
        <strain evidence="2">Salmonella enterica</strain>
    </source>
</reference>
<keyword evidence="2" id="KW-0378">Hydrolase</keyword>
<dbReference type="AlphaFoldDB" id="A0A702RE10"/>
<protein>
    <submittedName>
        <fullName evidence="2">Hydrolase</fullName>
    </submittedName>
</protein>
<keyword evidence="1" id="KW-0732">Signal</keyword>
<accession>A0A702RE10</accession>
<dbReference type="GO" id="GO:0016787">
    <property type="term" value="F:hydrolase activity"/>
    <property type="evidence" value="ECO:0007669"/>
    <property type="project" value="UniProtKB-KW"/>
</dbReference>
<reference evidence="2" key="2">
    <citation type="submission" date="2018-07" db="EMBL/GenBank/DDBJ databases">
        <authorList>
            <consortium name="NCBI Pathogen Detection Project"/>
        </authorList>
    </citation>
    <scope>NUCLEOTIDE SEQUENCE</scope>
    <source>
        <strain evidence="2">Salmonella enterica</strain>
    </source>
</reference>
<evidence type="ECO:0000256" key="1">
    <source>
        <dbReference type="SAM" id="SignalP"/>
    </source>
</evidence>